<dbReference type="AlphaFoldDB" id="X1EIF1"/>
<dbReference type="GO" id="GO:0008239">
    <property type="term" value="F:dipeptidyl-peptidase activity"/>
    <property type="evidence" value="ECO:0007669"/>
    <property type="project" value="InterPro"/>
</dbReference>
<evidence type="ECO:0000259" key="1">
    <source>
        <dbReference type="Pfam" id="PF08530"/>
    </source>
</evidence>
<sequence>DTDFMVKLVDVYPNGKTSINVIDSGIRTRFLDGDLNEPKLIKPNKIYKYEFAIGSIGIYFPKNHKIRLEITSSNFPRFDVNSNLAGEQNENGYDVATQTIYHDKANQSYVILPVFSNEKQ</sequence>
<evidence type="ECO:0000313" key="2">
    <source>
        <dbReference type="EMBL" id="GAH33086.1"/>
    </source>
</evidence>
<dbReference type="Gene3D" id="2.60.120.260">
    <property type="entry name" value="Galactose-binding domain-like"/>
    <property type="match status" value="1"/>
</dbReference>
<reference evidence="2" key="1">
    <citation type="journal article" date="2014" name="Front. Microbiol.">
        <title>High frequency of phylogenetically diverse reductive dehalogenase-homologous genes in deep subseafloor sedimentary metagenomes.</title>
        <authorList>
            <person name="Kawai M."/>
            <person name="Futagami T."/>
            <person name="Toyoda A."/>
            <person name="Takaki Y."/>
            <person name="Nishi S."/>
            <person name="Hori S."/>
            <person name="Arai W."/>
            <person name="Tsubouchi T."/>
            <person name="Morono Y."/>
            <person name="Uchiyama I."/>
            <person name="Ito T."/>
            <person name="Fujiyama A."/>
            <person name="Inagaki F."/>
            <person name="Takami H."/>
        </authorList>
    </citation>
    <scope>NUCLEOTIDE SEQUENCE</scope>
    <source>
        <strain evidence="2">Expedition CK06-06</strain>
    </source>
</reference>
<accession>X1EIF1</accession>
<dbReference type="InterPro" id="IPR013736">
    <property type="entry name" value="Xaa-Pro_dipept_C"/>
</dbReference>
<feature type="non-terminal residue" evidence="2">
    <location>
        <position position="1"/>
    </location>
</feature>
<dbReference type="Pfam" id="PF08530">
    <property type="entry name" value="PepX_C"/>
    <property type="match status" value="1"/>
</dbReference>
<dbReference type="InterPro" id="IPR008979">
    <property type="entry name" value="Galactose-bd-like_sf"/>
</dbReference>
<dbReference type="EMBL" id="BARU01009129">
    <property type="protein sequence ID" value="GAH33086.1"/>
    <property type="molecule type" value="Genomic_DNA"/>
</dbReference>
<dbReference type="SUPFAM" id="SSF49785">
    <property type="entry name" value="Galactose-binding domain-like"/>
    <property type="match status" value="1"/>
</dbReference>
<organism evidence="2">
    <name type="scientific">marine sediment metagenome</name>
    <dbReference type="NCBI Taxonomy" id="412755"/>
    <lineage>
        <taxon>unclassified sequences</taxon>
        <taxon>metagenomes</taxon>
        <taxon>ecological metagenomes</taxon>
    </lineage>
</organism>
<gene>
    <name evidence="2" type="ORF">S03H2_17664</name>
</gene>
<comment type="caution">
    <text evidence="2">The sequence shown here is derived from an EMBL/GenBank/DDBJ whole genome shotgun (WGS) entry which is preliminary data.</text>
</comment>
<proteinExistence type="predicted"/>
<protein>
    <recommendedName>
        <fullName evidence="1">Xaa-Pro dipeptidyl-peptidase C-terminal domain-containing protein</fullName>
    </recommendedName>
</protein>
<feature type="domain" description="Xaa-Pro dipeptidyl-peptidase C-terminal" evidence="1">
    <location>
        <begin position="1"/>
        <end position="110"/>
    </location>
</feature>
<name>X1EIF1_9ZZZZ</name>